<dbReference type="EMBL" id="CP012074">
    <property type="protein sequence ID" value="AKU68700.1"/>
    <property type="molecule type" value="Genomic_DNA"/>
</dbReference>
<dbReference type="PROSITE" id="PS00138">
    <property type="entry name" value="SUBTILASE_SER"/>
    <property type="match status" value="1"/>
</dbReference>
<evidence type="ECO:0000313" key="8">
    <source>
        <dbReference type="EMBL" id="AKU68700.1"/>
    </source>
</evidence>
<dbReference type="InterPro" id="IPR036852">
    <property type="entry name" value="Peptidase_S8/S53_dom_sf"/>
</dbReference>
<keyword evidence="4 5" id="KW-0720">Serine protease</keyword>
<dbReference type="KEGG" id="pfus:ADJ77_02365"/>
<dbReference type="CDD" id="cd07493">
    <property type="entry name" value="Peptidases_S8_9"/>
    <property type="match status" value="1"/>
</dbReference>
<dbReference type="Pfam" id="PF00082">
    <property type="entry name" value="Peptidase_S8"/>
    <property type="match status" value="1"/>
</dbReference>
<feature type="active site" description="Charge relay system" evidence="5">
    <location>
        <position position="233"/>
    </location>
</feature>
<comment type="similarity">
    <text evidence="1 5 6">Belongs to the peptidase S8 family.</text>
</comment>
<organism evidence="8 10">
    <name type="scientific">Prevotella fusca JCM 17724</name>
    <dbReference type="NCBI Taxonomy" id="1236517"/>
    <lineage>
        <taxon>Bacteria</taxon>
        <taxon>Pseudomonadati</taxon>
        <taxon>Bacteroidota</taxon>
        <taxon>Bacteroidia</taxon>
        <taxon>Bacteroidales</taxon>
        <taxon>Prevotellaceae</taxon>
        <taxon>Prevotella</taxon>
    </lineage>
</organism>
<dbReference type="PRINTS" id="PR00723">
    <property type="entry name" value="SUBTILISIN"/>
</dbReference>
<proteinExistence type="inferred from homology"/>
<dbReference type="Proteomes" id="UP000682005">
    <property type="component" value="Chromosome 1"/>
</dbReference>
<dbReference type="PANTHER" id="PTHR43806:SF67">
    <property type="entry name" value="EGF-LIKE DOMAIN-CONTAINING PROTEIN"/>
    <property type="match status" value="1"/>
</dbReference>
<dbReference type="GO" id="GO:0006508">
    <property type="term" value="P:proteolysis"/>
    <property type="evidence" value="ECO:0007669"/>
    <property type="project" value="UniProtKB-KW"/>
</dbReference>
<reference evidence="8 10" key="1">
    <citation type="submission" date="2015-07" db="EMBL/GenBank/DDBJ databases">
        <authorList>
            <person name="Noorani M."/>
        </authorList>
    </citation>
    <scope>NUCLEOTIDE SEQUENCE [LARGE SCALE GENOMIC DNA]</scope>
    <source>
        <strain evidence="8 10">W1435</strain>
    </source>
</reference>
<dbReference type="AlphaFoldDB" id="A0A0K1NI47"/>
<feature type="active site" description="Charge relay system" evidence="5">
    <location>
        <position position="196"/>
    </location>
</feature>
<dbReference type="STRING" id="1236517.ADJ77_02365"/>
<keyword evidence="11" id="KW-1185">Reference proteome</keyword>
<dbReference type="InterPro" id="IPR000209">
    <property type="entry name" value="Peptidase_S8/S53_dom"/>
</dbReference>
<evidence type="ECO:0000313" key="11">
    <source>
        <dbReference type="Proteomes" id="UP000682005"/>
    </source>
</evidence>
<dbReference type="InterPro" id="IPR017317">
    <property type="entry name" value="Pept_S8_subtilisin_bacteroid-2"/>
</dbReference>
<keyword evidence="2 5" id="KW-0645">Protease</keyword>
<evidence type="ECO:0000313" key="10">
    <source>
        <dbReference type="Proteomes" id="UP000060345"/>
    </source>
</evidence>
<evidence type="ECO:0000256" key="2">
    <source>
        <dbReference type="ARBA" id="ARBA00022670"/>
    </source>
</evidence>
<reference evidence="9 11" key="2">
    <citation type="submission" date="2021-03" db="EMBL/GenBank/DDBJ databases">
        <title>Human Oral Microbial Genomes.</title>
        <authorList>
            <person name="Johnston C.D."/>
            <person name="Chen T."/>
            <person name="Dewhirst F.E."/>
        </authorList>
    </citation>
    <scope>NUCLEOTIDE SEQUENCE [LARGE SCALE GENOMIC DNA]</scope>
    <source>
        <strain evidence="9 11">W1435</strain>
    </source>
</reference>
<dbReference type="SUPFAM" id="SSF52743">
    <property type="entry name" value="Subtilisin-like"/>
    <property type="match status" value="1"/>
</dbReference>
<dbReference type="PROSITE" id="PS00136">
    <property type="entry name" value="SUBTILASE_ASP"/>
    <property type="match status" value="1"/>
</dbReference>
<dbReference type="InterPro" id="IPR050131">
    <property type="entry name" value="Peptidase_S8_subtilisin-like"/>
</dbReference>
<sequence>MTKEHLKVYIAFLLLAVTSAVWAGKGSVGLADYPEGKCYMFRLMLKDKNGTPFSLNKPEYFLSKASILRRQRQGLKLDSTDLPVSPDYLQRIRKEGGKIVAVSKWNNSVLVRGDNRQTLEDLKILPFVTDCKLVFTSPDSIRLSSQRARYRSDLQILDSTVHDYYGMGKEQIENVNGRKLHNLGFMGQGMTIAVLDAGFMNVDKMPAFKNVNIRGTRNFVAGYDDDVFKEMDHGTKTLSTIAMNQPAVFVGTAPKAAFWLLRTEEYATESSAEEDFWIAAVEFADSVGVDVISSSLGYHGFDDKSLNYHYSDLDGWTAPISKAASRLAGKGMILVNSAGNDGMGAWKKINVPADACDILTVGAVTPDSLNAPFSSIGPTADGRVKPDVMGYGCPTNVVSGRGYITPDTGTSFSCPLVAGMVACLWQAFPHKSALEIIELVRRAGNNHSKPDNIMGYGIPDFWSAYQYASSNRQE</sequence>
<evidence type="ECO:0000256" key="3">
    <source>
        <dbReference type="ARBA" id="ARBA00022801"/>
    </source>
</evidence>
<evidence type="ECO:0000313" key="9">
    <source>
        <dbReference type="EMBL" id="QUB86331.1"/>
    </source>
</evidence>
<dbReference type="GO" id="GO:0004252">
    <property type="term" value="F:serine-type endopeptidase activity"/>
    <property type="evidence" value="ECO:0007669"/>
    <property type="project" value="UniProtKB-UniRule"/>
</dbReference>
<feature type="active site" description="Charge relay system" evidence="5">
    <location>
        <position position="411"/>
    </location>
</feature>
<dbReference type="InterPro" id="IPR023827">
    <property type="entry name" value="Peptidase_S8_Asp-AS"/>
</dbReference>
<dbReference type="InterPro" id="IPR015500">
    <property type="entry name" value="Peptidase_S8_subtilisin-rel"/>
</dbReference>
<feature type="domain" description="Peptidase S8/S53" evidence="7">
    <location>
        <begin position="187"/>
        <end position="457"/>
    </location>
</feature>
<dbReference type="OrthoDB" id="9792152at2"/>
<evidence type="ECO:0000256" key="1">
    <source>
        <dbReference type="ARBA" id="ARBA00011073"/>
    </source>
</evidence>
<dbReference type="InterPro" id="IPR023828">
    <property type="entry name" value="Peptidase_S8_Ser-AS"/>
</dbReference>
<dbReference type="eggNOG" id="COG1404">
    <property type="taxonomic scope" value="Bacteria"/>
</dbReference>
<accession>A0A0K1NI47</accession>
<dbReference type="PROSITE" id="PS51892">
    <property type="entry name" value="SUBTILASE"/>
    <property type="match status" value="1"/>
</dbReference>
<evidence type="ECO:0000256" key="6">
    <source>
        <dbReference type="RuleBase" id="RU003355"/>
    </source>
</evidence>
<name>A0A0K1NI47_9BACT</name>
<protein>
    <submittedName>
        <fullName evidence="9">S8 family serine peptidase</fullName>
    </submittedName>
    <submittedName>
        <fullName evidence="8">Serine protease</fullName>
    </submittedName>
</protein>
<gene>
    <name evidence="8" type="ORF">ADJ77_02365</name>
    <name evidence="9" type="ORF">J5A51_09515</name>
</gene>
<dbReference type="PIRSF" id="PIRSF037903">
    <property type="entry name" value="Subtilisin_rel_GFO_2223"/>
    <property type="match status" value="1"/>
</dbReference>
<dbReference type="PANTHER" id="PTHR43806">
    <property type="entry name" value="PEPTIDASE S8"/>
    <property type="match status" value="1"/>
</dbReference>
<evidence type="ECO:0000256" key="5">
    <source>
        <dbReference type="PROSITE-ProRule" id="PRU01240"/>
    </source>
</evidence>
<keyword evidence="3 5" id="KW-0378">Hydrolase</keyword>
<dbReference type="RefSeq" id="WP_025078776.1">
    <property type="nucleotide sequence ID" value="NZ_BAKO01000024.1"/>
</dbReference>
<evidence type="ECO:0000256" key="4">
    <source>
        <dbReference type="ARBA" id="ARBA00022825"/>
    </source>
</evidence>
<dbReference type="Proteomes" id="UP000060345">
    <property type="component" value="Chromosome 1"/>
</dbReference>
<dbReference type="Gene3D" id="3.40.50.200">
    <property type="entry name" value="Peptidase S8/S53 domain"/>
    <property type="match status" value="1"/>
</dbReference>
<evidence type="ECO:0000259" key="7">
    <source>
        <dbReference type="Pfam" id="PF00082"/>
    </source>
</evidence>
<dbReference type="EMBL" id="CP072370">
    <property type="protein sequence ID" value="QUB86331.1"/>
    <property type="molecule type" value="Genomic_DNA"/>
</dbReference>